<reference evidence="1" key="1">
    <citation type="journal article" date="2020" name="mSystems">
        <title>Genome- and Community-Level Interaction Insights into Carbon Utilization and Element Cycling Functions of Hydrothermarchaeota in Hydrothermal Sediment.</title>
        <authorList>
            <person name="Zhou Z."/>
            <person name="Liu Y."/>
            <person name="Xu W."/>
            <person name="Pan J."/>
            <person name="Luo Z.H."/>
            <person name="Li M."/>
        </authorList>
    </citation>
    <scope>NUCLEOTIDE SEQUENCE [LARGE SCALE GENOMIC DNA]</scope>
    <source>
        <strain evidence="1">SpSt-374</strain>
    </source>
</reference>
<dbReference type="AlphaFoldDB" id="A0A7C3VE42"/>
<gene>
    <name evidence="1" type="ORF">ENR15_00675</name>
</gene>
<evidence type="ECO:0000313" key="1">
    <source>
        <dbReference type="EMBL" id="HGF99213.1"/>
    </source>
</evidence>
<dbReference type="EMBL" id="DSPX01000003">
    <property type="protein sequence ID" value="HGF99213.1"/>
    <property type="molecule type" value="Genomic_DNA"/>
</dbReference>
<organism evidence="1">
    <name type="scientific">Planktothricoides sp. SpSt-374</name>
    <dbReference type="NCBI Taxonomy" id="2282167"/>
    <lineage>
        <taxon>Bacteria</taxon>
        <taxon>Bacillati</taxon>
        <taxon>Cyanobacteriota</taxon>
        <taxon>Cyanophyceae</taxon>
        <taxon>Oscillatoriophycideae</taxon>
        <taxon>Oscillatoriales</taxon>
        <taxon>Oscillatoriaceae</taxon>
        <taxon>Planktothricoides</taxon>
    </lineage>
</organism>
<name>A0A7C3VE42_9CYAN</name>
<accession>A0A7C3VE42</accession>
<comment type="caution">
    <text evidence="1">The sequence shown here is derived from an EMBL/GenBank/DDBJ whole genome shotgun (WGS) entry which is preliminary data.</text>
</comment>
<protein>
    <recommendedName>
        <fullName evidence="2">PEP-CTERM sorting domain-containing protein</fullName>
    </recommendedName>
</protein>
<sequence length="298" mass="31813">MLALRSKLGRKYLPKIEYRWLWQFAGTALAPVAVLVAATPGLTATFAASEGFLQLQNFSHNPYGTDTVANTAAFTMIDAPGDNAAAIAAADAIFVNSPGGDIPCPFSPFSSTPCLQSSAVNLAGGVGIDYFAAGASQAQVIGNFFVPQGDMFSFDFLAALNLNTSINTPKKEMANSATSLGFLLVNNTDIENIQILDYFHLQANLVTPGNDSFYLANSPNIYLSNYGLVYQGGKQESITAYGQGYLSHSFSEDAHITLIEYQANHVTATARAPEPSAALGLIILGILGFGRRLLRRFF</sequence>
<evidence type="ECO:0008006" key="2">
    <source>
        <dbReference type="Google" id="ProtNLM"/>
    </source>
</evidence>
<proteinExistence type="predicted"/>